<dbReference type="InterPro" id="IPR052463">
    <property type="entry name" value="O-linked_mannose_GnT"/>
</dbReference>
<evidence type="ECO:0000256" key="2">
    <source>
        <dbReference type="ARBA" id="ARBA00004323"/>
    </source>
</evidence>
<evidence type="ECO:0000256" key="12">
    <source>
        <dbReference type="ARBA" id="ARBA00023136"/>
    </source>
</evidence>
<evidence type="ECO:0000256" key="4">
    <source>
        <dbReference type="ARBA" id="ARBA00006492"/>
    </source>
</evidence>
<comment type="pathway">
    <text evidence="3">Protein modification; protein glycosylation.</text>
</comment>
<keyword evidence="11" id="KW-0333">Golgi apparatus</keyword>
<dbReference type="SUPFAM" id="SSF53448">
    <property type="entry name" value="Nucleotide-diphospho-sugar transferases"/>
    <property type="match status" value="1"/>
</dbReference>
<name>A0A979FKN3_HYAAZ</name>
<comment type="cofactor">
    <cofactor evidence="1">
        <name>Mn(2+)</name>
        <dbReference type="ChEBI" id="CHEBI:29035"/>
    </cofactor>
</comment>
<keyword evidence="12" id="KW-0472">Membrane</keyword>
<keyword evidence="10" id="KW-1133">Transmembrane helix</keyword>
<comment type="subcellular location">
    <subcellularLocation>
        <location evidence="2">Golgi apparatus membrane</location>
        <topology evidence="2">Single-pass type II membrane protein</topology>
    </subcellularLocation>
</comment>
<accession>A0A979FKN3</accession>
<dbReference type="Gene3D" id="3.90.550.10">
    <property type="entry name" value="Spore Coat Polysaccharide Biosynthesis Protein SpsA, Chain A"/>
    <property type="match status" value="1"/>
</dbReference>
<keyword evidence="9" id="KW-0735">Signal-anchor</keyword>
<evidence type="ECO:0000256" key="1">
    <source>
        <dbReference type="ARBA" id="ARBA00001936"/>
    </source>
</evidence>
<feature type="compositionally biased region" description="Polar residues" evidence="14">
    <location>
        <begin position="98"/>
        <end position="111"/>
    </location>
</feature>
<evidence type="ECO:0000256" key="11">
    <source>
        <dbReference type="ARBA" id="ARBA00023034"/>
    </source>
</evidence>
<dbReference type="KEGG" id="hazt:108669133"/>
<dbReference type="GeneID" id="108669133"/>
<dbReference type="RefSeq" id="XP_047736814.1">
    <property type="nucleotide sequence ID" value="XM_047880858.1"/>
</dbReference>
<evidence type="ECO:0000313" key="17">
    <source>
        <dbReference type="Proteomes" id="UP000694843"/>
    </source>
</evidence>
<dbReference type="GO" id="GO:0000139">
    <property type="term" value="C:Golgi membrane"/>
    <property type="evidence" value="ECO:0007669"/>
    <property type="project" value="UniProtKB-SubCell"/>
</dbReference>
<evidence type="ECO:0000256" key="7">
    <source>
        <dbReference type="ARBA" id="ARBA00022692"/>
    </source>
</evidence>
<keyword evidence="7" id="KW-0812">Transmembrane</keyword>
<evidence type="ECO:0000256" key="13">
    <source>
        <dbReference type="ARBA" id="ARBA00023211"/>
    </source>
</evidence>
<dbReference type="Pfam" id="PF15711">
    <property type="entry name" value="ILEI"/>
    <property type="match status" value="1"/>
</dbReference>
<feature type="region of interest" description="Disordered" evidence="14">
    <location>
        <begin position="98"/>
        <end position="134"/>
    </location>
</feature>
<dbReference type="Proteomes" id="UP000694843">
    <property type="component" value="Unplaced"/>
</dbReference>
<dbReference type="AlphaFoldDB" id="A0A979FKN3"/>
<gene>
    <name evidence="18" type="primary">LOC108669133</name>
</gene>
<dbReference type="GO" id="GO:0047223">
    <property type="term" value="F:beta-1,3-galactosyl-O-glycosyl-glycoprotein beta-1,3-N-acetylglucosaminyltransferase activity"/>
    <property type="evidence" value="ECO:0007669"/>
    <property type="project" value="TreeGrafter"/>
</dbReference>
<dbReference type="PANTHER" id="PTHR46396">
    <property type="entry name" value="PROTEIN O-LINKED-MANNOSE BETA-1,2-N-ACETYLGLUCOSAMINYLTRANSFERASE 1"/>
    <property type="match status" value="1"/>
</dbReference>
<evidence type="ECO:0000256" key="6">
    <source>
        <dbReference type="ARBA" id="ARBA00022679"/>
    </source>
</evidence>
<keyword evidence="5" id="KW-0328">Glycosyltransferase</keyword>
<feature type="signal peptide" evidence="15">
    <location>
        <begin position="1"/>
        <end position="27"/>
    </location>
</feature>
<evidence type="ECO:0000256" key="3">
    <source>
        <dbReference type="ARBA" id="ARBA00004922"/>
    </source>
</evidence>
<feature type="domain" description="ILEI/PANDER" evidence="16">
    <location>
        <begin position="172"/>
        <end position="258"/>
    </location>
</feature>
<dbReference type="OrthoDB" id="6345243at2759"/>
<dbReference type="InterPro" id="IPR039477">
    <property type="entry name" value="ILEI/PANDER_dom"/>
</dbReference>
<protein>
    <submittedName>
        <fullName evidence="18">Protein O-linked-mannose beta-1,2-N-acetylglucosaminyltransferase 1</fullName>
    </submittedName>
</protein>
<keyword evidence="8" id="KW-0479">Metal-binding</keyword>
<evidence type="ECO:0000313" key="18">
    <source>
        <dbReference type="RefSeq" id="XP_047736814.1"/>
    </source>
</evidence>
<dbReference type="Pfam" id="PF03071">
    <property type="entry name" value="GNT-I"/>
    <property type="match status" value="1"/>
</dbReference>
<evidence type="ECO:0000256" key="5">
    <source>
        <dbReference type="ARBA" id="ARBA00022676"/>
    </source>
</evidence>
<feature type="region of interest" description="Disordered" evidence="14">
    <location>
        <begin position="739"/>
        <end position="772"/>
    </location>
</feature>
<keyword evidence="17" id="KW-1185">Reference proteome</keyword>
<sequence>MTPIHAMRVAALLLLPLLWSLSWPASAILSTPITNPTNSFITPANVGATKIKPAGIAVNLKTSSVIFDVSSPTSEIQPLNLFVAPTTPSIPAHFPDSHLSSSGFPTPTTHVGGNITRETKESPEGARTPISRGPHILQGLSSFNRAAIRTRDMTLSVDGTRPDAVNPHHNVGFLVVILHQATGQRLAAPQLVQPWALSGTLEALLDAVQPGRIVLIVLRPSPQEGLSGATVRHLRALGSVFVQHLAPNTAWFWAYIKGGPTLVEGLTAPSKLTEQQQTTALHVEAWAASADHEADLCPAWPHDPPWDARRALCDSYELYGDFCDCKRPYVPDYRDQVGLITSIYSIHHRSLKSVFRASGVSLARLVVVSDSTYSELALLCKALQLLHVVLPNDKVFAVESIAQLYSSAVTFVLERFPATDSMIFLEDDVEVSPDFFMFMAATAPLLKTDAGLYCVSAHNDLSYVHNSYNTTRLLRTASMPNYGWLALTSFLLEMVELINKGGVPYDWDIGVYMSLRRGRECIVPEVSRSFHFGSSGLHLDQYAYAALEAWQNINRAAPSEYDIDGLNPENHEVAIHEAFSQAIFLDPSKNSFCTEVLPVDPLLPYVSTGARQEVHVNTDIIEGLHPSLQVAWVREMLPDNITVGDFTPETILVMFFEMNNTDELMSDVFGELALCLRVHCCTIREAHNGLMRLRLGPAHLYLVGYPTSPYSHYKPDSLPVFRYRRSIHGTLVTKLSEAVKQKKGSRVQEDSGNPQDSMMLNNLMNAEDSTNL</sequence>
<keyword evidence="15" id="KW-0732">Signal</keyword>
<evidence type="ECO:0000256" key="10">
    <source>
        <dbReference type="ARBA" id="ARBA00022989"/>
    </source>
</evidence>
<dbReference type="InterPro" id="IPR004139">
    <property type="entry name" value="Glyco_trans_13"/>
</dbReference>
<organism evidence="17 18">
    <name type="scientific">Hyalella azteca</name>
    <name type="common">Amphipod</name>
    <dbReference type="NCBI Taxonomy" id="294128"/>
    <lineage>
        <taxon>Eukaryota</taxon>
        <taxon>Metazoa</taxon>
        <taxon>Ecdysozoa</taxon>
        <taxon>Arthropoda</taxon>
        <taxon>Crustacea</taxon>
        <taxon>Multicrustacea</taxon>
        <taxon>Malacostraca</taxon>
        <taxon>Eumalacostraca</taxon>
        <taxon>Peracarida</taxon>
        <taxon>Amphipoda</taxon>
        <taxon>Senticaudata</taxon>
        <taxon>Talitrida</taxon>
        <taxon>Talitroidea</taxon>
        <taxon>Hyalellidae</taxon>
        <taxon>Hyalella</taxon>
    </lineage>
</organism>
<reference evidence="18" key="1">
    <citation type="submission" date="2025-08" db="UniProtKB">
        <authorList>
            <consortium name="RefSeq"/>
        </authorList>
    </citation>
    <scope>IDENTIFICATION</scope>
    <source>
        <tissue evidence="18">Whole organism</tissue>
    </source>
</reference>
<proteinExistence type="inferred from homology"/>
<feature type="chain" id="PRO_5037194156" evidence="15">
    <location>
        <begin position="28"/>
        <end position="772"/>
    </location>
</feature>
<evidence type="ECO:0000256" key="15">
    <source>
        <dbReference type="SAM" id="SignalP"/>
    </source>
</evidence>
<keyword evidence="6" id="KW-0808">Transferase</keyword>
<dbReference type="GO" id="GO:0046872">
    <property type="term" value="F:metal ion binding"/>
    <property type="evidence" value="ECO:0007669"/>
    <property type="project" value="UniProtKB-KW"/>
</dbReference>
<evidence type="ECO:0000256" key="8">
    <source>
        <dbReference type="ARBA" id="ARBA00022723"/>
    </source>
</evidence>
<keyword evidence="13" id="KW-0464">Manganese</keyword>
<dbReference type="GO" id="GO:0016266">
    <property type="term" value="P:protein O-linked glycosylation via N-acetyl-galactosamine"/>
    <property type="evidence" value="ECO:0007669"/>
    <property type="project" value="TreeGrafter"/>
</dbReference>
<evidence type="ECO:0000256" key="9">
    <source>
        <dbReference type="ARBA" id="ARBA00022968"/>
    </source>
</evidence>
<dbReference type="InterPro" id="IPR029044">
    <property type="entry name" value="Nucleotide-diphossugar_trans"/>
</dbReference>
<comment type="similarity">
    <text evidence="4">Belongs to the glycosyltransferase 13 family.</text>
</comment>
<evidence type="ECO:0000256" key="14">
    <source>
        <dbReference type="SAM" id="MobiDB-lite"/>
    </source>
</evidence>
<evidence type="ECO:0000259" key="16">
    <source>
        <dbReference type="Pfam" id="PF15711"/>
    </source>
</evidence>
<feature type="compositionally biased region" description="Polar residues" evidence="14">
    <location>
        <begin position="750"/>
        <end position="772"/>
    </location>
</feature>
<dbReference type="PANTHER" id="PTHR46396:SF2">
    <property type="entry name" value="ILEI_PANDER DOMAIN-CONTAINING PROTEIN"/>
    <property type="match status" value="1"/>
</dbReference>